<organism evidence="2 3">
    <name type="scientific">Allonocardiopsis opalescens</name>
    <dbReference type="NCBI Taxonomy" id="1144618"/>
    <lineage>
        <taxon>Bacteria</taxon>
        <taxon>Bacillati</taxon>
        <taxon>Actinomycetota</taxon>
        <taxon>Actinomycetes</taxon>
        <taxon>Streptosporangiales</taxon>
        <taxon>Allonocardiopsis</taxon>
    </lineage>
</organism>
<proteinExistence type="predicted"/>
<feature type="region of interest" description="Disordered" evidence="1">
    <location>
        <begin position="22"/>
        <end position="45"/>
    </location>
</feature>
<gene>
    <name evidence="2" type="ORF">CLV72_1012</name>
</gene>
<dbReference type="Proteomes" id="UP000237846">
    <property type="component" value="Unassembled WGS sequence"/>
</dbReference>
<accession>A0A2T0QC21</accession>
<dbReference type="AlphaFoldDB" id="A0A2T0QC21"/>
<comment type="caution">
    <text evidence="2">The sequence shown here is derived from an EMBL/GenBank/DDBJ whole genome shotgun (WGS) entry which is preliminary data.</text>
</comment>
<protein>
    <submittedName>
        <fullName evidence="2">Uncharacterized protein</fullName>
    </submittedName>
</protein>
<name>A0A2T0QC21_9ACTN</name>
<evidence type="ECO:0000256" key="1">
    <source>
        <dbReference type="SAM" id="MobiDB-lite"/>
    </source>
</evidence>
<evidence type="ECO:0000313" key="2">
    <source>
        <dbReference type="EMBL" id="PRY01420.1"/>
    </source>
</evidence>
<reference evidence="2 3" key="1">
    <citation type="submission" date="2018-03" db="EMBL/GenBank/DDBJ databases">
        <title>Genomic Encyclopedia of Archaeal and Bacterial Type Strains, Phase II (KMG-II): from individual species to whole genera.</title>
        <authorList>
            <person name="Goeker M."/>
        </authorList>
    </citation>
    <scope>NUCLEOTIDE SEQUENCE [LARGE SCALE GENOMIC DNA]</scope>
    <source>
        <strain evidence="2 3">DSM 45601</strain>
    </source>
</reference>
<dbReference type="EMBL" id="PVZC01000001">
    <property type="protein sequence ID" value="PRY01420.1"/>
    <property type="molecule type" value="Genomic_DNA"/>
</dbReference>
<keyword evidence="3" id="KW-1185">Reference proteome</keyword>
<evidence type="ECO:0000313" key="3">
    <source>
        <dbReference type="Proteomes" id="UP000237846"/>
    </source>
</evidence>
<sequence>MRLDYILSAKCPDCGVYVGEATTTPQHQAPGSRGMCPGAGKPTTN</sequence>